<dbReference type="GeneID" id="43588667"/>
<feature type="region of interest" description="Disordered" evidence="1">
    <location>
        <begin position="29"/>
        <end position="131"/>
    </location>
</feature>
<evidence type="ECO:0000313" key="3">
    <source>
        <dbReference type="Proteomes" id="UP000322225"/>
    </source>
</evidence>
<evidence type="ECO:0000313" key="2">
    <source>
        <dbReference type="EMBL" id="WWD16284.1"/>
    </source>
</evidence>
<proteinExistence type="predicted"/>
<dbReference type="AlphaFoldDB" id="A0AAJ8LGA0"/>
<dbReference type="RefSeq" id="XP_031861009.2">
    <property type="nucleotide sequence ID" value="XM_032004531.2"/>
</dbReference>
<feature type="compositionally biased region" description="Basic and acidic residues" evidence="1">
    <location>
        <begin position="109"/>
        <end position="120"/>
    </location>
</feature>
<organism evidence="2 3">
    <name type="scientific">Kwoniella shandongensis</name>
    <dbReference type="NCBI Taxonomy" id="1734106"/>
    <lineage>
        <taxon>Eukaryota</taxon>
        <taxon>Fungi</taxon>
        <taxon>Dikarya</taxon>
        <taxon>Basidiomycota</taxon>
        <taxon>Agaricomycotina</taxon>
        <taxon>Tremellomycetes</taxon>
        <taxon>Tremellales</taxon>
        <taxon>Cryptococcaceae</taxon>
        <taxon>Kwoniella</taxon>
    </lineage>
</organism>
<reference evidence="2" key="1">
    <citation type="submission" date="2017-08" db="EMBL/GenBank/DDBJ databases">
        <authorList>
            <person name="Cuomo C."/>
            <person name="Billmyre B."/>
            <person name="Heitman J."/>
        </authorList>
    </citation>
    <scope>NUCLEOTIDE SEQUENCE</scope>
    <source>
        <strain evidence="2">CBS 12478</strain>
    </source>
</reference>
<reference evidence="2" key="2">
    <citation type="submission" date="2024-01" db="EMBL/GenBank/DDBJ databases">
        <title>Comparative genomics of Cryptococcus and Kwoniella reveals pathogenesis evolution and contrasting modes of karyotype evolution via chromosome fusion or intercentromeric recombination.</title>
        <authorList>
            <person name="Coelho M.A."/>
            <person name="David-Palma M."/>
            <person name="Shea T."/>
            <person name="Bowers K."/>
            <person name="McGinley-Smith S."/>
            <person name="Mohammad A.W."/>
            <person name="Gnirke A."/>
            <person name="Yurkov A.M."/>
            <person name="Nowrousian M."/>
            <person name="Sun S."/>
            <person name="Cuomo C.A."/>
            <person name="Heitman J."/>
        </authorList>
    </citation>
    <scope>NUCLEOTIDE SEQUENCE</scope>
    <source>
        <strain evidence="2">CBS 12478</strain>
    </source>
</reference>
<protein>
    <submittedName>
        <fullName evidence="2">Uncharacterized protein</fullName>
    </submittedName>
</protein>
<name>A0AAJ8LGA0_9TREE</name>
<feature type="compositionally biased region" description="Acidic residues" evidence="1">
    <location>
        <begin position="121"/>
        <end position="131"/>
    </location>
</feature>
<sequence length="131" mass="13702">MSYMYIAGDLSSQNHTLVEPIMSDQSIQASEAAINSHQAKSGSGRGQSDSTADSGVNENVTSQFPGSTVQVGGTKRGENPTIPDEEGGEKSKTTGRQTKANDFEGVGGPEDKAKQAVEDRPGDDDVTANVR</sequence>
<gene>
    <name evidence="2" type="ORF">CI109_100710</name>
</gene>
<evidence type="ECO:0000256" key="1">
    <source>
        <dbReference type="SAM" id="MobiDB-lite"/>
    </source>
</evidence>
<dbReference type="EMBL" id="CP144051">
    <property type="protein sequence ID" value="WWD16284.1"/>
    <property type="molecule type" value="Genomic_DNA"/>
</dbReference>
<feature type="compositionally biased region" description="Polar residues" evidence="1">
    <location>
        <begin position="29"/>
        <end position="71"/>
    </location>
</feature>
<dbReference type="Proteomes" id="UP000322225">
    <property type="component" value="Chromosome 1"/>
</dbReference>
<keyword evidence="3" id="KW-1185">Reference proteome</keyword>
<dbReference type="KEGG" id="ksn:43588667"/>
<accession>A0AAJ8LGA0</accession>